<accession>A0A087SDB9</accession>
<feature type="region of interest" description="Disordered" evidence="1">
    <location>
        <begin position="79"/>
        <end position="109"/>
    </location>
</feature>
<feature type="compositionally biased region" description="Polar residues" evidence="1">
    <location>
        <begin position="693"/>
        <end position="707"/>
    </location>
</feature>
<keyword evidence="2" id="KW-0732">Signal</keyword>
<dbReference type="SUPFAM" id="SSF57997">
    <property type="entry name" value="Tropomyosin"/>
    <property type="match status" value="1"/>
</dbReference>
<feature type="region of interest" description="Disordered" evidence="1">
    <location>
        <begin position="600"/>
        <end position="707"/>
    </location>
</feature>
<dbReference type="STRING" id="3075.A0A087SDB9"/>
<dbReference type="RefSeq" id="XP_011396599.1">
    <property type="nucleotide sequence ID" value="XM_011398297.1"/>
</dbReference>
<protein>
    <submittedName>
        <fullName evidence="3">Uncharacterized protein</fullName>
    </submittedName>
</protein>
<evidence type="ECO:0000256" key="2">
    <source>
        <dbReference type="SAM" id="SignalP"/>
    </source>
</evidence>
<dbReference type="eggNOG" id="ENOG502SWEX">
    <property type="taxonomic scope" value="Eukaryota"/>
</dbReference>
<feature type="compositionally biased region" description="Basic and acidic residues" evidence="1">
    <location>
        <begin position="79"/>
        <end position="95"/>
    </location>
</feature>
<keyword evidence="4" id="KW-1185">Reference proteome</keyword>
<feature type="region of interest" description="Disordered" evidence="1">
    <location>
        <begin position="40"/>
        <end position="67"/>
    </location>
</feature>
<reference evidence="3 4" key="1">
    <citation type="journal article" date="2014" name="BMC Genomics">
        <title>Oil accumulation mechanisms of the oleaginous microalga Chlorella protothecoides revealed through its genome, transcriptomes, and proteomes.</title>
        <authorList>
            <person name="Gao C."/>
            <person name="Wang Y."/>
            <person name="Shen Y."/>
            <person name="Yan D."/>
            <person name="He X."/>
            <person name="Dai J."/>
            <person name="Wu Q."/>
        </authorList>
    </citation>
    <scope>NUCLEOTIDE SEQUENCE [LARGE SCALE GENOMIC DNA]</scope>
    <source>
        <strain evidence="3 4">0710</strain>
    </source>
</reference>
<feature type="compositionally biased region" description="Basic and acidic residues" evidence="1">
    <location>
        <begin position="40"/>
        <end position="51"/>
    </location>
</feature>
<feature type="region of interest" description="Disordered" evidence="1">
    <location>
        <begin position="380"/>
        <end position="400"/>
    </location>
</feature>
<dbReference type="Proteomes" id="UP000028924">
    <property type="component" value="Unassembled WGS sequence"/>
</dbReference>
<proteinExistence type="predicted"/>
<evidence type="ECO:0000256" key="1">
    <source>
        <dbReference type="SAM" id="MobiDB-lite"/>
    </source>
</evidence>
<feature type="signal peptide" evidence="2">
    <location>
        <begin position="1"/>
        <end position="17"/>
    </location>
</feature>
<dbReference type="KEGG" id="apro:F751_0937"/>
<dbReference type="AlphaFoldDB" id="A0A087SDB9"/>
<organism evidence="3 4">
    <name type="scientific">Auxenochlorella protothecoides</name>
    <name type="common">Green microalga</name>
    <name type="synonym">Chlorella protothecoides</name>
    <dbReference type="NCBI Taxonomy" id="3075"/>
    <lineage>
        <taxon>Eukaryota</taxon>
        <taxon>Viridiplantae</taxon>
        <taxon>Chlorophyta</taxon>
        <taxon>core chlorophytes</taxon>
        <taxon>Trebouxiophyceae</taxon>
        <taxon>Chlorellales</taxon>
        <taxon>Chlorellaceae</taxon>
        <taxon>Auxenochlorella</taxon>
    </lineage>
</organism>
<sequence length="707" mass="74663">MASLAALCLSLPSTAEAAKAPVELTQQSRDTASELEGIIRARSGSEFRLTREAPSSPQRQKRRPSTAIEAQVLRSELEQRSEEIQTLKEQLRAEAMRPAPSVSAPKPEPMIVRQEEPQKDMLGSAPAASLAVAATSGFSVLNVLGVFAAGAVGGALVLQRKSASQAEASYRAKLKATQGTVDGLRTKVHETQQSLSREQDLAQRLKRESATAASAAQRQVRAVPGGWVPVGLGRSVWERRETVTLPIEIGKESSERLEKEKAALERAIQAEQRRNEAATREAAAVSEALEAEKAARFTADAEAKELQRILSERNATLEREKSLVARLGKESETLKAELEASRKAADQLQERASGLDDALSQRDADLSDLEAARAALESQLRDAHEAAERQEEAYEKLDEDRLSLSEAMTLLRQQTEDMARRAAEEAREAGRRLAETEEDLRAAQSQLGDERSRIQALAAELESTARALAAALADAEARAEAAATDLAGAEAAAGAREAALQSDLGDVSRELLEQKRGREDAAAAAATLQRIVQSAREEMAEARAAAEDARRELRAEAEARAAAEAAAAALHAELAQLAEAEAAARAGASASLEGLRAEYEEAKRGRKKKAAAEVVAEEAGAEGTAGDSKTAPGDDREPGTGAGAAPESDQPPTVIADGSGSGEPGRMEAGSDLEKEAASGEDAVNGGGLASARETTNSSAVESSSTH</sequence>
<dbReference type="GeneID" id="23612328"/>
<feature type="chain" id="PRO_5001828776" evidence="2">
    <location>
        <begin position="18"/>
        <end position="707"/>
    </location>
</feature>
<dbReference type="EMBL" id="KL662098">
    <property type="protein sequence ID" value="KFM23723.1"/>
    <property type="molecule type" value="Genomic_DNA"/>
</dbReference>
<evidence type="ECO:0000313" key="4">
    <source>
        <dbReference type="Proteomes" id="UP000028924"/>
    </source>
</evidence>
<gene>
    <name evidence="3" type="ORF">F751_0937</name>
</gene>
<name>A0A087SDB9_AUXPR</name>
<evidence type="ECO:0000313" key="3">
    <source>
        <dbReference type="EMBL" id="KFM23723.1"/>
    </source>
</evidence>